<reference evidence="4" key="3">
    <citation type="submission" date="2025-09" db="UniProtKB">
        <authorList>
            <consortium name="Ensembl"/>
        </authorList>
    </citation>
    <scope>IDENTIFICATION</scope>
</reference>
<dbReference type="InterPro" id="IPR013087">
    <property type="entry name" value="Znf_C2H2_type"/>
</dbReference>
<dbReference type="RefSeq" id="XP_017561859.1">
    <property type="nucleotide sequence ID" value="XM_017706370.2"/>
</dbReference>
<evidence type="ECO:0000259" key="3">
    <source>
        <dbReference type="PROSITE" id="PS50157"/>
    </source>
</evidence>
<dbReference type="PANTHER" id="PTHR21695">
    <property type="entry name" value="ZINC FINGER PROTEIN 414"/>
    <property type="match status" value="1"/>
</dbReference>
<evidence type="ECO:0000313" key="4">
    <source>
        <dbReference type="Ensembl" id="ENSPNAP00000025017.1"/>
    </source>
</evidence>
<dbReference type="Proteomes" id="UP001501920">
    <property type="component" value="Chromosome 17"/>
</dbReference>
<feature type="compositionally biased region" description="Polar residues" evidence="2">
    <location>
        <begin position="185"/>
        <end position="196"/>
    </location>
</feature>
<dbReference type="CTD" id="84330"/>
<dbReference type="GeneID" id="108432508"/>
<feature type="region of interest" description="Disordered" evidence="2">
    <location>
        <begin position="151"/>
        <end position="249"/>
    </location>
</feature>
<evidence type="ECO:0000256" key="2">
    <source>
        <dbReference type="SAM" id="MobiDB-lite"/>
    </source>
</evidence>
<dbReference type="OMA" id="HIRDHEI"/>
<keyword evidence="1" id="KW-0863">Zinc-finger</keyword>
<keyword evidence="1" id="KW-0862">Zinc</keyword>
<keyword evidence="1" id="KW-0479">Metal-binding</keyword>
<organism evidence="4 5">
    <name type="scientific">Pygocentrus nattereri</name>
    <name type="common">Red-bellied piranha</name>
    <dbReference type="NCBI Taxonomy" id="42514"/>
    <lineage>
        <taxon>Eukaryota</taxon>
        <taxon>Metazoa</taxon>
        <taxon>Chordata</taxon>
        <taxon>Craniata</taxon>
        <taxon>Vertebrata</taxon>
        <taxon>Euteleostomi</taxon>
        <taxon>Actinopterygii</taxon>
        <taxon>Neopterygii</taxon>
        <taxon>Teleostei</taxon>
        <taxon>Ostariophysi</taxon>
        <taxon>Characiformes</taxon>
        <taxon>Characoidei</taxon>
        <taxon>Pygocentrus</taxon>
    </lineage>
</organism>
<feature type="domain" description="C2H2-type" evidence="3">
    <location>
        <begin position="43"/>
        <end position="67"/>
    </location>
</feature>
<dbReference type="Gene3D" id="3.30.160.60">
    <property type="entry name" value="Classic Zinc Finger"/>
    <property type="match status" value="1"/>
</dbReference>
<dbReference type="OrthoDB" id="8730587at2759"/>
<dbReference type="InterPro" id="IPR031799">
    <property type="entry name" value="Znf-C2H2_ribbon"/>
</dbReference>
<keyword evidence="5" id="KW-1185">Reference proteome</keyword>
<reference evidence="4" key="2">
    <citation type="submission" date="2025-08" db="UniProtKB">
        <authorList>
            <consortium name="Ensembl"/>
        </authorList>
    </citation>
    <scope>IDENTIFICATION</scope>
</reference>
<dbReference type="GO" id="GO:0008270">
    <property type="term" value="F:zinc ion binding"/>
    <property type="evidence" value="ECO:0007669"/>
    <property type="project" value="UniProtKB-KW"/>
</dbReference>
<dbReference type="InterPro" id="IPR039882">
    <property type="entry name" value="ZN414"/>
</dbReference>
<dbReference type="STRING" id="42514.ENSPNAP00000025017"/>
<reference evidence="4 5" key="1">
    <citation type="submission" date="2020-10" db="EMBL/GenBank/DDBJ databases">
        <title>Pygocentrus nattereri (red-bellied piranha) genome, fPygNat1, primary haplotype.</title>
        <authorList>
            <person name="Myers G."/>
            <person name="Meyer A."/>
            <person name="Karagic N."/>
            <person name="Pippel M."/>
            <person name="Winkler S."/>
            <person name="Tracey A."/>
            <person name="Wood J."/>
            <person name="Formenti G."/>
            <person name="Howe K."/>
            <person name="Fedrigo O."/>
            <person name="Jarvis E.D."/>
        </authorList>
    </citation>
    <scope>NUCLEOTIDE SEQUENCE [LARGE SCALE GENOMIC DNA]</scope>
</reference>
<dbReference type="GeneTree" id="ENSGT00390000006876"/>
<feature type="compositionally biased region" description="Polar residues" evidence="2">
    <location>
        <begin position="216"/>
        <end position="230"/>
    </location>
</feature>
<dbReference type="SMART" id="SM00355">
    <property type="entry name" value="ZnF_C2H2"/>
    <property type="match status" value="4"/>
</dbReference>
<evidence type="ECO:0000256" key="1">
    <source>
        <dbReference type="PROSITE-ProRule" id="PRU00042"/>
    </source>
</evidence>
<accession>A0A3B4DKW1</accession>
<name>A0A3B4DKW1_PYGNA</name>
<dbReference type="PANTHER" id="PTHR21695:SF0">
    <property type="entry name" value="ZINC FINGER PROTEIN 414"/>
    <property type="match status" value="1"/>
</dbReference>
<dbReference type="PROSITE" id="PS00028">
    <property type="entry name" value="ZINC_FINGER_C2H2_1"/>
    <property type="match status" value="1"/>
</dbReference>
<feature type="compositionally biased region" description="Polar residues" evidence="2">
    <location>
        <begin position="151"/>
        <end position="168"/>
    </location>
</feature>
<evidence type="ECO:0000313" key="5">
    <source>
        <dbReference type="Proteomes" id="UP001501920"/>
    </source>
</evidence>
<feature type="region of interest" description="Disordered" evidence="2">
    <location>
        <begin position="104"/>
        <end position="129"/>
    </location>
</feature>
<sequence length="328" mass="35612">MEGCHLSCTFYGCKRTYSNSEALNSHLQDHHKSPAQSLPGKSFLCSTIGCEASFSNMQQLMDHGRHHHKPNYFFLCESCRAKLRSYRTLLKHLQTCAKVAKKASKVEPGAAPDLDPSGVPLAPVDMEHSGPLLAPEQMEAQPSLLSNSAALSQPNQQVQQTPNGSSLDPISIRPPADSMAVSEPAKTQNMSGQPDASYSPFPPSLSPVHPAVLPDPSQQEQQQWSARIGQSSLASSPPHSPPGSNAVWRKNQGQSFSSRILWEHTRGRYSCLQCGHCTPDRKEMTAHIDGQHRSPGGKTNTDTDAVVVSPSLLVKISPDSENSSYTQL</sequence>
<protein>
    <recommendedName>
        <fullName evidence="3">C2H2-type domain-containing protein</fullName>
    </recommendedName>
</protein>
<dbReference type="Pfam" id="PF15909">
    <property type="entry name" value="zf-C2H2_8"/>
    <property type="match status" value="1"/>
</dbReference>
<dbReference type="Ensembl" id="ENSPNAT00000008669.2">
    <property type="protein sequence ID" value="ENSPNAP00000025017.1"/>
    <property type="gene ID" value="ENSPNAG00000009872.2"/>
</dbReference>
<gene>
    <name evidence="4" type="primary">ZNF414</name>
</gene>
<dbReference type="AlphaFoldDB" id="A0A3B4DKW1"/>
<dbReference type="PROSITE" id="PS50157">
    <property type="entry name" value="ZINC_FINGER_C2H2_2"/>
    <property type="match status" value="1"/>
</dbReference>
<proteinExistence type="predicted"/>